<dbReference type="PANTHER" id="PTHR30363">
    <property type="entry name" value="HTH-TYPE TRANSCRIPTIONAL REGULATOR SRLR-RELATED"/>
    <property type="match status" value="1"/>
</dbReference>
<dbReference type="RefSeq" id="WP_186963105.1">
    <property type="nucleotide sequence ID" value="NZ_JACOPR010000002.1"/>
</dbReference>
<dbReference type="SUPFAM" id="SSF100950">
    <property type="entry name" value="NagB/RpiA/CoA transferase-like"/>
    <property type="match status" value="1"/>
</dbReference>
<keyword evidence="7" id="KW-1185">Reference proteome</keyword>
<evidence type="ECO:0000259" key="4">
    <source>
        <dbReference type="PROSITE" id="PS50987"/>
    </source>
</evidence>
<keyword evidence="3" id="KW-0804">Transcription</keyword>
<keyword evidence="1" id="KW-0805">Transcription regulation</keyword>
<evidence type="ECO:0000313" key="6">
    <source>
        <dbReference type="EMBL" id="MBC5729984.1"/>
    </source>
</evidence>
<dbReference type="Gene3D" id="3.40.50.1360">
    <property type="match status" value="1"/>
</dbReference>
<dbReference type="InterPro" id="IPR001034">
    <property type="entry name" value="DeoR_HTH"/>
</dbReference>
<organism evidence="6 7">
    <name type="scientific">Pseudoflavonifractor hominis</name>
    <dbReference type="NCBI Taxonomy" id="2763059"/>
    <lineage>
        <taxon>Bacteria</taxon>
        <taxon>Bacillati</taxon>
        <taxon>Bacillota</taxon>
        <taxon>Clostridia</taxon>
        <taxon>Eubacteriales</taxon>
        <taxon>Oscillospiraceae</taxon>
        <taxon>Pseudoflavonifractor</taxon>
    </lineage>
</organism>
<dbReference type="Proteomes" id="UP000660021">
    <property type="component" value="Unassembled WGS sequence"/>
</dbReference>
<dbReference type="InterPro" id="IPR018356">
    <property type="entry name" value="Tscrpt_reg_HTH_DeoR_CS"/>
</dbReference>
<dbReference type="InterPro" id="IPR001845">
    <property type="entry name" value="HTH_ArsR_DNA-bd_dom"/>
</dbReference>
<dbReference type="InterPro" id="IPR037171">
    <property type="entry name" value="NagB/RpiA_transferase-like"/>
</dbReference>
<dbReference type="Pfam" id="PF08220">
    <property type="entry name" value="HTH_DeoR"/>
    <property type="match status" value="1"/>
</dbReference>
<dbReference type="PROSITE" id="PS51000">
    <property type="entry name" value="HTH_DEOR_2"/>
    <property type="match status" value="1"/>
</dbReference>
<gene>
    <name evidence="6" type="ORF">H8S34_03955</name>
</gene>
<protein>
    <submittedName>
        <fullName evidence="6">DeoR/GlpR transcriptional regulator</fullName>
    </submittedName>
</protein>
<evidence type="ECO:0000256" key="2">
    <source>
        <dbReference type="ARBA" id="ARBA00023125"/>
    </source>
</evidence>
<evidence type="ECO:0000313" key="7">
    <source>
        <dbReference type="Proteomes" id="UP000660021"/>
    </source>
</evidence>
<reference evidence="6 7" key="1">
    <citation type="submission" date="2020-08" db="EMBL/GenBank/DDBJ databases">
        <title>Genome public.</title>
        <authorList>
            <person name="Liu C."/>
            <person name="Sun Q."/>
        </authorList>
    </citation>
    <scope>NUCLEOTIDE SEQUENCE [LARGE SCALE GENOMIC DNA]</scope>
    <source>
        <strain evidence="6 7">New-38</strain>
    </source>
</reference>
<accession>A0ABR7HR31</accession>
<keyword evidence="2" id="KW-0238">DNA-binding</keyword>
<dbReference type="PANTHER" id="PTHR30363:SF44">
    <property type="entry name" value="AGA OPERON TRANSCRIPTIONAL REPRESSOR-RELATED"/>
    <property type="match status" value="1"/>
</dbReference>
<dbReference type="Pfam" id="PF00455">
    <property type="entry name" value="DeoRC"/>
    <property type="match status" value="1"/>
</dbReference>
<sequence length="252" mass="26679">MLAEERLAAIVAAVEQRGAATVAQLCEATGASEATIRRDLNLLDRQGKVSKVHGGAVAVGGQFDPEEPDLSTKSLLHIEEKASIGRYAASLVYDDDFVFLDAGTTTLAMANCLGQSGATFVTTSIACARRLSKLGRKVYMVGGRLKLGTEAIVGAEAIAALERYNFTKAFLGINGIALRQGCTTPDAEEAAVKTRAAEQAYLTYVLADSSKFGKVTAVTVRPLSQVCIITDTLPDESFRAHAVIKEVGETHL</sequence>
<dbReference type="InterPro" id="IPR050313">
    <property type="entry name" value="Carb_Metab_HTH_regulators"/>
</dbReference>
<evidence type="ECO:0000256" key="3">
    <source>
        <dbReference type="ARBA" id="ARBA00023163"/>
    </source>
</evidence>
<dbReference type="EMBL" id="JACOPR010000002">
    <property type="protein sequence ID" value="MBC5729984.1"/>
    <property type="molecule type" value="Genomic_DNA"/>
</dbReference>
<feature type="domain" description="HTH deoR-type" evidence="5">
    <location>
        <begin position="3"/>
        <end position="58"/>
    </location>
</feature>
<proteinExistence type="predicted"/>
<name>A0ABR7HR31_9FIRM</name>
<dbReference type="SUPFAM" id="SSF46785">
    <property type="entry name" value="Winged helix' DNA-binding domain"/>
    <property type="match status" value="1"/>
</dbReference>
<comment type="caution">
    <text evidence="6">The sequence shown here is derived from an EMBL/GenBank/DDBJ whole genome shotgun (WGS) entry which is preliminary data.</text>
</comment>
<evidence type="ECO:0000256" key="1">
    <source>
        <dbReference type="ARBA" id="ARBA00023015"/>
    </source>
</evidence>
<dbReference type="SMART" id="SM00420">
    <property type="entry name" value="HTH_DEOR"/>
    <property type="match status" value="1"/>
</dbReference>
<dbReference type="PRINTS" id="PR00037">
    <property type="entry name" value="HTHLACR"/>
</dbReference>
<dbReference type="InterPro" id="IPR014036">
    <property type="entry name" value="DeoR-like_C"/>
</dbReference>
<dbReference type="InterPro" id="IPR036390">
    <property type="entry name" value="WH_DNA-bd_sf"/>
</dbReference>
<feature type="domain" description="HTH arsR-type" evidence="4">
    <location>
        <begin position="1"/>
        <end position="82"/>
    </location>
</feature>
<dbReference type="PROSITE" id="PS00894">
    <property type="entry name" value="HTH_DEOR_1"/>
    <property type="match status" value="1"/>
</dbReference>
<dbReference type="PROSITE" id="PS50987">
    <property type="entry name" value="HTH_ARSR_2"/>
    <property type="match status" value="1"/>
</dbReference>
<dbReference type="SMART" id="SM01134">
    <property type="entry name" value="DeoRC"/>
    <property type="match status" value="1"/>
</dbReference>
<evidence type="ECO:0000259" key="5">
    <source>
        <dbReference type="PROSITE" id="PS51000"/>
    </source>
</evidence>